<comment type="caution">
    <text evidence="2">The sequence shown here is derived from an EMBL/GenBank/DDBJ whole genome shotgun (WGS) entry which is preliminary data.</text>
</comment>
<evidence type="ECO:0000256" key="1">
    <source>
        <dbReference type="SAM" id="MobiDB-lite"/>
    </source>
</evidence>
<proteinExistence type="predicted"/>
<protein>
    <submittedName>
        <fullName evidence="2">Uncharacterized protein</fullName>
    </submittedName>
</protein>
<dbReference type="AlphaFoldDB" id="A0AA39UDS3"/>
<accession>A0AA39UDS3</accession>
<keyword evidence="3" id="KW-1185">Reference proteome</keyword>
<organism evidence="2 3">
    <name type="scientific">Armillaria luteobubalina</name>
    <dbReference type="NCBI Taxonomy" id="153913"/>
    <lineage>
        <taxon>Eukaryota</taxon>
        <taxon>Fungi</taxon>
        <taxon>Dikarya</taxon>
        <taxon>Basidiomycota</taxon>
        <taxon>Agaricomycotina</taxon>
        <taxon>Agaricomycetes</taxon>
        <taxon>Agaricomycetidae</taxon>
        <taxon>Agaricales</taxon>
        <taxon>Marasmiineae</taxon>
        <taxon>Physalacriaceae</taxon>
        <taxon>Armillaria</taxon>
    </lineage>
</organism>
<gene>
    <name evidence="2" type="ORF">EDD18DRAFT_1111464</name>
</gene>
<dbReference type="EMBL" id="JAUEPU010000050">
    <property type="protein sequence ID" value="KAK0485517.1"/>
    <property type="molecule type" value="Genomic_DNA"/>
</dbReference>
<feature type="compositionally biased region" description="Basic and acidic residues" evidence="1">
    <location>
        <begin position="94"/>
        <end position="112"/>
    </location>
</feature>
<evidence type="ECO:0000313" key="3">
    <source>
        <dbReference type="Proteomes" id="UP001175228"/>
    </source>
</evidence>
<dbReference type="Proteomes" id="UP001175228">
    <property type="component" value="Unassembled WGS sequence"/>
</dbReference>
<name>A0AA39UDS3_9AGAR</name>
<evidence type="ECO:0000313" key="2">
    <source>
        <dbReference type="EMBL" id="KAK0485517.1"/>
    </source>
</evidence>
<reference evidence="2" key="1">
    <citation type="submission" date="2023-06" db="EMBL/GenBank/DDBJ databases">
        <authorList>
            <consortium name="Lawrence Berkeley National Laboratory"/>
            <person name="Ahrendt S."/>
            <person name="Sahu N."/>
            <person name="Indic B."/>
            <person name="Wong-Bajracharya J."/>
            <person name="Merenyi Z."/>
            <person name="Ke H.-M."/>
            <person name="Monk M."/>
            <person name="Kocsube S."/>
            <person name="Drula E."/>
            <person name="Lipzen A."/>
            <person name="Balint B."/>
            <person name="Henrissat B."/>
            <person name="Andreopoulos B."/>
            <person name="Martin F.M."/>
            <person name="Harder C.B."/>
            <person name="Rigling D."/>
            <person name="Ford K.L."/>
            <person name="Foster G.D."/>
            <person name="Pangilinan J."/>
            <person name="Papanicolaou A."/>
            <person name="Barry K."/>
            <person name="LaButti K."/>
            <person name="Viragh M."/>
            <person name="Koriabine M."/>
            <person name="Yan M."/>
            <person name="Riley R."/>
            <person name="Champramary S."/>
            <person name="Plett K.L."/>
            <person name="Tsai I.J."/>
            <person name="Slot J."/>
            <person name="Sipos G."/>
            <person name="Plett J."/>
            <person name="Nagy L.G."/>
            <person name="Grigoriev I.V."/>
        </authorList>
    </citation>
    <scope>NUCLEOTIDE SEQUENCE</scope>
    <source>
        <strain evidence="2">HWK02</strain>
    </source>
</reference>
<sequence length="112" mass="12293">MYQPSVKLLSPTALVDTSHCFPLLNVGQHHAKLFRGWKRKMAATCQKENGGKKKGYQVDRSIKQGENISAAIFVALSGKMIGTMSVAKQGSSYKDQDHGSKKAGPELRRKTC</sequence>
<feature type="region of interest" description="Disordered" evidence="1">
    <location>
        <begin position="88"/>
        <end position="112"/>
    </location>
</feature>